<dbReference type="EMBL" id="MLBF01000021">
    <property type="protein sequence ID" value="OLN30964.1"/>
    <property type="molecule type" value="Genomic_DNA"/>
</dbReference>
<proteinExistence type="predicted"/>
<reference evidence="1 2" key="1">
    <citation type="submission" date="2016-09" db="EMBL/GenBank/DDBJ databases">
        <title>Complete genome of Desulfosporosinus sp. OL.</title>
        <authorList>
            <person name="Mardanov A."/>
            <person name="Beletsky A."/>
            <person name="Panova A."/>
            <person name="Karnachuk O."/>
            <person name="Ravin N."/>
        </authorList>
    </citation>
    <scope>NUCLEOTIDE SEQUENCE [LARGE SCALE GENOMIC DNA]</scope>
    <source>
        <strain evidence="1 2">OL</strain>
    </source>
</reference>
<sequence length="68" mass="7692">MCKRRVKDVYERSGKLGKMTFVVLESTGHDLAGNLVFSSSSTLIAPVFWHIENGIRHAPLVWCMPNFL</sequence>
<dbReference type="Proteomes" id="UP000186102">
    <property type="component" value="Unassembled WGS sequence"/>
</dbReference>
<name>A0A1Q8QUE5_9FIRM</name>
<gene>
    <name evidence="1" type="ORF">DSOL_2851</name>
</gene>
<accession>A0A1Q8QUE5</accession>
<dbReference type="AlphaFoldDB" id="A0A1Q8QUE5"/>
<protein>
    <submittedName>
        <fullName evidence="1">Uncharacterized protein</fullName>
    </submittedName>
</protein>
<organism evidence="1 2">
    <name type="scientific">Desulfosporosinus metallidurans</name>
    <dbReference type="NCBI Taxonomy" id="1888891"/>
    <lineage>
        <taxon>Bacteria</taxon>
        <taxon>Bacillati</taxon>
        <taxon>Bacillota</taxon>
        <taxon>Clostridia</taxon>
        <taxon>Eubacteriales</taxon>
        <taxon>Desulfitobacteriaceae</taxon>
        <taxon>Desulfosporosinus</taxon>
    </lineage>
</organism>
<dbReference type="STRING" id="1888891.DSOL_2851"/>
<comment type="caution">
    <text evidence="1">The sequence shown here is derived from an EMBL/GenBank/DDBJ whole genome shotgun (WGS) entry which is preliminary data.</text>
</comment>
<evidence type="ECO:0000313" key="2">
    <source>
        <dbReference type="Proteomes" id="UP000186102"/>
    </source>
</evidence>
<keyword evidence="2" id="KW-1185">Reference proteome</keyword>
<evidence type="ECO:0000313" key="1">
    <source>
        <dbReference type="EMBL" id="OLN30964.1"/>
    </source>
</evidence>